<evidence type="ECO:0000256" key="1">
    <source>
        <dbReference type="ARBA" id="ARBA00004123"/>
    </source>
</evidence>
<dbReference type="PROSITE" id="PS51253">
    <property type="entry name" value="HTH_CENPB"/>
    <property type="match status" value="1"/>
</dbReference>
<dbReference type="PANTHER" id="PTHR19303">
    <property type="entry name" value="TRANSPOSON"/>
    <property type="match status" value="1"/>
</dbReference>
<reference evidence="7" key="1">
    <citation type="submission" date="2025-08" db="UniProtKB">
        <authorList>
            <consortium name="RefSeq"/>
        </authorList>
    </citation>
    <scope>IDENTIFICATION</scope>
    <source>
        <tissue evidence="7">Whole larval tissue</tissue>
    </source>
</reference>
<dbReference type="InterPro" id="IPR006600">
    <property type="entry name" value="HTH_CenpB_DNA-bd_dom"/>
</dbReference>
<organism evidence="6 7">
    <name type="scientific">Spodoptera frugiperda</name>
    <name type="common">Fall armyworm</name>
    <dbReference type="NCBI Taxonomy" id="7108"/>
    <lineage>
        <taxon>Eukaryota</taxon>
        <taxon>Metazoa</taxon>
        <taxon>Ecdysozoa</taxon>
        <taxon>Arthropoda</taxon>
        <taxon>Hexapoda</taxon>
        <taxon>Insecta</taxon>
        <taxon>Pterygota</taxon>
        <taxon>Neoptera</taxon>
        <taxon>Endopterygota</taxon>
        <taxon>Lepidoptera</taxon>
        <taxon>Glossata</taxon>
        <taxon>Ditrysia</taxon>
        <taxon>Noctuoidea</taxon>
        <taxon>Noctuidae</taxon>
        <taxon>Amphipyrinae</taxon>
        <taxon>Spodoptera</taxon>
    </lineage>
</organism>
<feature type="compositionally biased region" description="Low complexity" evidence="4">
    <location>
        <begin position="413"/>
        <end position="427"/>
    </location>
</feature>
<name>A0A9R0CXQ0_SPOFR</name>
<dbReference type="PANTHER" id="PTHR19303:SF74">
    <property type="entry name" value="POGO TRANSPOSABLE ELEMENT WITH KRAB DOMAIN"/>
    <property type="match status" value="1"/>
</dbReference>
<evidence type="ECO:0000256" key="2">
    <source>
        <dbReference type="ARBA" id="ARBA00023125"/>
    </source>
</evidence>
<feature type="region of interest" description="Disordered" evidence="4">
    <location>
        <begin position="412"/>
        <end position="436"/>
    </location>
</feature>
<sequence>MPNKYQRKAIATRGCWSEDSLKAAINSLKNGEMSVYRAAIIYGIPRKTLERRYKTNNDKKGPMGPTSMLGEQNEKKLADHIKTMQGTGFPLTISDVRVIAFQFAEQLNIKHKFNKSEEKAGYDWLQMFLRRHPDIVLRKSEGVSIARCQGMNRNEVSAYFDLLEKNLIDNDLMTKPNCVFNMDESGLQLNNRPGHVLAAKGTKAVSTTTSTEKGETITIIACCNAEGTFLPPACIMKGMNKKSEYEDGMPPGSRIFMSKKSAYITSAIFLEWLKIHFVPRKPPGKVLLLLDGHSTHCNSVEMLEYANENEIILLSMPSHTSHFLQPLDRAVFKSLKSHFYEQCRLWINQNPGRRITRLSFGSLLNKAWGKAATAENAISGFRASGVFPFNPTAIPDYAFISDRPPDEVTNIDSSLPVSTSVTSTTPPNFGETGENEPLAIPGTSADQWTPSRILKDISPIPQKIMEVRKRSKQVGKVLTSEEHIALRKDKENEKTLKGQRRKVKQEKKND</sequence>
<feature type="domain" description="HTH CENPB-type" evidence="5">
    <location>
        <begin position="61"/>
        <end position="138"/>
    </location>
</feature>
<evidence type="ECO:0000256" key="4">
    <source>
        <dbReference type="SAM" id="MobiDB-lite"/>
    </source>
</evidence>
<dbReference type="InterPro" id="IPR036397">
    <property type="entry name" value="RNaseH_sf"/>
</dbReference>
<comment type="subcellular location">
    <subcellularLocation>
        <location evidence="1">Nucleus</location>
    </subcellularLocation>
</comment>
<keyword evidence="2" id="KW-0238">DNA-binding</keyword>
<dbReference type="Pfam" id="PF03184">
    <property type="entry name" value="DDE_1"/>
    <property type="match status" value="1"/>
</dbReference>
<keyword evidence="3" id="KW-0539">Nucleus</keyword>
<protein>
    <submittedName>
        <fullName evidence="7">Uncharacterized protein LOC118264478</fullName>
    </submittedName>
</protein>
<dbReference type="RefSeq" id="XP_035432885.2">
    <property type="nucleotide sequence ID" value="XM_035576992.2"/>
</dbReference>
<dbReference type="Pfam" id="PF05225">
    <property type="entry name" value="HTH_psq"/>
    <property type="match status" value="1"/>
</dbReference>
<dbReference type="GO" id="GO:0003677">
    <property type="term" value="F:DNA binding"/>
    <property type="evidence" value="ECO:0007669"/>
    <property type="project" value="UniProtKB-KW"/>
</dbReference>
<evidence type="ECO:0000256" key="3">
    <source>
        <dbReference type="ARBA" id="ARBA00023242"/>
    </source>
</evidence>
<proteinExistence type="predicted"/>
<dbReference type="AlphaFoldDB" id="A0A9R0CXQ0"/>
<evidence type="ECO:0000313" key="7">
    <source>
        <dbReference type="RefSeq" id="XP_035432885.2"/>
    </source>
</evidence>
<dbReference type="GeneID" id="118264478"/>
<feature type="region of interest" description="Disordered" evidence="4">
    <location>
        <begin position="488"/>
        <end position="510"/>
    </location>
</feature>
<dbReference type="SUPFAM" id="SSF46689">
    <property type="entry name" value="Homeodomain-like"/>
    <property type="match status" value="1"/>
</dbReference>
<dbReference type="Gene3D" id="1.10.10.60">
    <property type="entry name" value="Homeodomain-like"/>
    <property type="match status" value="1"/>
</dbReference>
<dbReference type="InterPro" id="IPR050863">
    <property type="entry name" value="CenT-Element_Derived"/>
</dbReference>
<keyword evidence="6" id="KW-1185">Reference proteome</keyword>
<dbReference type="OrthoDB" id="7477068at2759"/>
<dbReference type="InterPro" id="IPR007889">
    <property type="entry name" value="HTH_Psq"/>
</dbReference>
<dbReference type="Pfam" id="PF03221">
    <property type="entry name" value="HTH_Tnp_Tc5"/>
    <property type="match status" value="1"/>
</dbReference>
<dbReference type="InterPro" id="IPR009057">
    <property type="entry name" value="Homeodomain-like_sf"/>
</dbReference>
<gene>
    <name evidence="7" type="primary">LOC118264478</name>
</gene>
<evidence type="ECO:0000313" key="6">
    <source>
        <dbReference type="Proteomes" id="UP000829999"/>
    </source>
</evidence>
<evidence type="ECO:0000259" key="5">
    <source>
        <dbReference type="PROSITE" id="PS51253"/>
    </source>
</evidence>
<dbReference type="GO" id="GO:0005634">
    <property type="term" value="C:nucleus"/>
    <property type="evidence" value="ECO:0007669"/>
    <property type="project" value="UniProtKB-SubCell"/>
</dbReference>
<dbReference type="InterPro" id="IPR004875">
    <property type="entry name" value="DDE_SF_endonuclease_dom"/>
</dbReference>
<feature type="compositionally biased region" description="Basic residues" evidence="4">
    <location>
        <begin position="497"/>
        <end position="510"/>
    </location>
</feature>
<accession>A0A9R0CXQ0</accession>
<dbReference type="Gene3D" id="3.30.420.10">
    <property type="entry name" value="Ribonuclease H-like superfamily/Ribonuclease H"/>
    <property type="match status" value="1"/>
</dbReference>
<dbReference type="Proteomes" id="UP000829999">
    <property type="component" value="Chromosome 25"/>
</dbReference>